<organism evidence="2 3">
    <name type="scientific">Pseudovibrio ascidiaceicola</name>
    <dbReference type="NCBI Taxonomy" id="285279"/>
    <lineage>
        <taxon>Bacteria</taxon>
        <taxon>Pseudomonadati</taxon>
        <taxon>Pseudomonadota</taxon>
        <taxon>Alphaproteobacteria</taxon>
        <taxon>Hyphomicrobiales</taxon>
        <taxon>Stappiaceae</taxon>
        <taxon>Pseudovibrio</taxon>
    </lineage>
</organism>
<proteinExistence type="predicted"/>
<accession>A0A1I4AJ17</accession>
<dbReference type="EMBL" id="FOSK01000006">
    <property type="protein sequence ID" value="SFK56458.1"/>
    <property type="molecule type" value="Genomic_DNA"/>
</dbReference>
<comment type="caution">
    <text evidence="2">The sequence shown here is derived from an EMBL/GenBank/DDBJ whole genome shotgun (WGS) entry which is preliminary data.</text>
</comment>
<feature type="domain" description="AbiTii" evidence="1">
    <location>
        <begin position="3"/>
        <end position="183"/>
    </location>
</feature>
<protein>
    <recommendedName>
        <fullName evidence="1">AbiTii domain-containing protein</fullName>
    </recommendedName>
</protein>
<dbReference type="RefSeq" id="WP_093520108.1">
    <property type="nucleotide sequence ID" value="NZ_FOSK01000006.1"/>
</dbReference>
<sequence length="296" mass="31860">MASLVEEIQREALDTRTSITTLLRKVKLAAAKLRLSEIEAWVDNELNGYFNKDVPPYRKARGIPKAHNPFNGWIPIMDRDGSLIELISQVKLRQAISAIEDLLTNGDGDSFQVPLPPKLISQLNAQAGFEFGEMVNFIGRGALVNVIDQVRTKVLDWAIELEKSGIKGNGISFNAEEIQAAKNNAGINIGSVGTLVGVIGNQNQVNDIVGGNLNTSEVRRLAQQLEINLPELVSSGANEDFLSPTIQKLLNETEKPDPSKKAINGLLGDLRTALAGATGNLMATGALSMINSILGA</sequence>
<keyword evidence="3" id="KW-1185">Reference proteome</keyword>
<dbReference type="Proteomes" id="UP000199598">
    <property type="component" value="Unassembled WGS sequence"/>
</dbReference>
<name>A0A1I4AJ17_9HYPH</name>
<gene>
    <name evidence="2" type="ORF">SAMN04488518_106241</name>
</gene>
<dbReference type="Pfam" id="PF18864">
    <property type="entry name" value="AbiTii"/>
    <property type="match status" value="1"/>
</dbReference>
<dbReference type="InterPro" id="IPR041304">
    <property type="entry name" value="AbiTii"/>
</dbReference>
<evidence type="ECO:0000313" key="3">
    <source>
        <dbReference type="Proteomes" id="UP000199598"/>
    </source>
</evidence>
<evidence type="ECO:0000259" key="1">
    <source>
        <dbReference type="Pfam" id="PF18864"/>
    </source>
</evidence>
<evidence type="ECO:0000313" key="2">
    <source>
        <dbReference type="EMBL" id="SFK56458.1"/>
    </source>
</evidence>
<reference evidence="2 3" key="1">
    <citation type="submission" date="2016-10" db="EMBL/GenBank/DDBJ databases">
        <authorList>
            <person name="Varghese N."/>
            <person name="Submissions S."/>
        </authorList>
    </citation>
    <scope>NUCLEOTIDE SEQUENCE [LARGE SCALE GENOMIC DNA]</scope>
    <source>
        <strain evidence="2 3">DSM 16392</strain>
    </source>
</reference>